<organism evidence="1 2">
    <name type="scientific">Tepidibacter hydrothermalis</name>
    <dbReference type="NCBI Taxonomy" id="3036126"/>
    <lineage>
        <taxon>Bacteria</taxon>
        <taxon>Bacillati</taxon>
        <taxon>Bacillota</taxon>
        <taxon>Clostridia</taxon>
        <taxon>Peptostreptococcales</taxon>
        <taxon>Peptostreptococcaceae</taxon>
        <taxon>Tepidibacter</taxon>
    </lineage>
</organism>
<name>A0ABY8E736_9FIRM</name>
<reference evidence="1 2" key="1">
    <citation type="submission" date="2023-03" db="EMBL/GenBank/DDBJ databases">
        <title>Complete genome sequence of Tepidibacter sp. SWIR-1, isolated from a deep-sea hydrothermal vent.</title>
        <authorList>
            <person name="Li X."/>
        </authorList>
    </citation>
    <scope>NUCLEOTIDE SEQUENCE [LARGE SCALE GENOMIC DNA]</scope>
    <source>
        <strain evidence="1 2">SWIR-1</strain>
    </source>
</reference>
<evidence type="ECO:0000313" key="2">
    <source>
        <dbReference type="Proteomes" id="UP001222800"/>
    </source>
</evidence>
<dbReference type="EMBL" id="CP120733">
    <property type="protein sequence ID" value="WFD08706.1"/>
    <property type="molecule type" value="Genomic_DNA"/>
</dbReference>
<proteinExistence type="predicted"/>
<sequence length="49" mass="5427">MYIANENILTNSKKDLLQENLESTNNNLNGVNCVTKEISDIIEGMTVKG</sequence>
<evidence type="ECO:0000313" key="1">
    <source>
        <dbReference type="EMBL" id="WFD08706.1"/>
    </source>
</evidence>
<protein>
    <submittedName>
        <fullName evidence="1">Uncharacterized protein</fullName>
    </submittedName>
</protein>
<accession>A0ABY8E736</accession>
<dbReference type="Proteomes" id="UP001222800">
    <property type="component" value="Chromosome"/>
</dbReference>
<dbReference type="RefSeq" id="WP_277730614.1">
    <property type="nucleotide sequence ID" value="NZ_CP120733.1"/>
</dbReference>
<keyword evidence="2" id="KW-1185">Reference proteome</keyword>
<gene>
    <name evidence="1" type="ORF">P4S50_09865</name>
</gene>